<dbReference type="Pfam" id="PF00071">
    <property type="entry name" value="Ras"/>
    <property type="match status" value="1"/>
</dbReference>
<dbReference type="NCBIfam" id="TIGR00231">
    <property type="entry name" value="small_GTP"/>
    <property type="match status" value="1"/>
</dbReference>
<name>A0A4C2E8V8_9SACH</name>
<evidence type="ECO:0000256" key="2">
    <source>
        <dbReference type="ARBA" id="ARBA00023134"/>
    </source>
</evidence>
<dbReference type="Gene3D" id="3.40.50.300">
    <property type="entry name" value="P-loop containing nucleotide triphosphate hydrolases"/>
    <property type="match status" value="1"/>
</dbReference>
<dbReference type="SMART" id="SM00175">
    <property type="entry name" value="RAB"/>
    <property type="match status" value="1"/>
</dbReference>
<keyword evidence="1" id="KW-0547">Nucleotide-binding</keyword>
<evidence type="ECO:0000313" key="4">
    <source>
        <dbReference type="Proteomes" id="UP000301737"/>
    </source>
</evidence>
<dbReference type="PROSITE" id="PS51421">
    <property type="entry name" value="RAS"/>
    <property type="match status" value="1"/>
</dbReference>
<dbReference type="PANTHER" id="PTHR24070">
    <property type="entry name" value="RAS, DI-RAS, AND RHEB FAMILY MEMBERS OF SMALL GTPASE SUPERFAMILY"/>
    <property type="match status" value="1"/>
</dbReference>
<dbReference type="SMART" id="SM00174">
    <property type="entry name" value="RHO"/>
    <property type="match status" value="1"/>
</dbReference>
<dbReference type="Proteomes" id="UP000301737">
    <property type="component" value="Unassembled WGS sequence"/>
</dbReference>
<dbReference type="AlphaFoldDB" id="A0A4C2E8V8"/>
<dbReference type="PROSITE" id="PS51420">
    <property type="entry name" value="RHO"/>
    <property type="match status" value="1"/>
</dbReference>
<reference evidence="3 4" key="1">
    <citation type="submission" date="2019-01" db="EMBL/GenBank/DDBJ databases">
        <title>Draft Genome Sequencing of Zygosaccharomyces mellis Ca-7.</title>
        <authorList>
            <person name="Shiwa Y."/>
            <person name="Kanesaki Y."/>
            <person name="Ishige T."/>
            <person name="Mura K."/>
            <person name="Hori T."/>
            <person name="Tamura T."/>
        </authorList>
    </citation>
    <scope>NUCLEOTIDE SEQUENCE [LARGE SCALE GENOMIC DNA]</scope>
    <source>
        <strain evidence="3 4">Ca-7</strain>
    </source>
</reference>
<dbReference type="OrthoDB" id="5976022at2759"/>
<dbReference type="InterPro" id="IPR020849">
    <property type="entry name" value="Small_GTPase_Ras-type"/>
</dbReference>
<dbReference type="SUPFAM" id="SSF52540">
    <property type="entry name" value="P-loop containing nucleoside triphosphate hydrolases"/>
    <property type="match status" value="1"/>
</dbReference>
<dbReference type="GO" id="GO:0005525">
    <property type="term" value="F:GTP binding"/>
    <property type="evidence" value="ECO:0007669"/>
    <property type="project" value="UniProtKB-KW"/>
</dbReference>
<protein>
    <submittedName>
        <fullName evidence="3">GTP-binding protein</fullName>
    </submittedName>
</protein>
<gene>
    <name evidence="3" type="primary">RHB1</name>
    <name evidence="3" type="ORF">ZYGM_001041</name>
</gene>
<dbReference type="GO" id="GO:0016020">
    <property type="term" value="C:membrane"/>
    <property type="evidence" value="ECO:0007669"/>
    <property type="project" value="InterPro"/>
</dbReference>
<accession>A0A4C2E8V8</accession>
<organism evidence="3 4">
    <name type="scientific">Zygosaccharomyces mellis</name>
    <dbReference type="NCBI Taxonomy" id="42258"/>
    <lineage>
        <taxon>Eukaryota</taxon>
        <taxon>Fungi</taxon>
        <taxon>Dikarya</taxon>
        <taxon>Ascomycota</taxon>
        <taxon>Saccharomycotina</taxon>
        <taxon>Saccharomycetes</taxon>
        <taxon>Saccharomycetales</taxon>
        <taxon>Saccharomycetaceae</taxon>
        <taxon>Zygosaccharomyces</taxon>
    </lineage>
</organism>
<dbReference type="PROSITE" id="PS51419">
    <property type="entry name" value="RAB"/>
    <property type="match status" value="1"/>
</dbReference>
<dbReference type="GO" id="GO:0003924">
    <property type="term" value="F:GTPase activity"/>
    <property type="evidence" value="ECO:0007669"/>
    <property type="project" value="InterPro"/>
</dbReference>
<dbReference type="InterPro" id="IPR027417">
    <property type="entry name" value="P-loop_NTPase"/>
</dbReference>
<keyword evidence="4" id="KW-1185">Reference proteome</keyword>
<dbReference type="PRINTS" id="PR00449">
    <property type="entry name" value="RASTRNSFRMNG"/>
</dbReference>
<keyword evidence="2" id="KW-0342">GTP-binding</keyword>
<comment type="caution">
    <text evidence="3">The sequence shown here is derived from an EMBL/GenBank/DDBJ whole genome shotgun (WGS) entry which is preliminary data.</text>
</comment>
<dbReference type="GO" id="GO:0007165">
    <property type="term" value="P:signal transduction"/>
    <property type="evidence" value="ECO:0007669"/>
    <property type="project" value="InterPro"/>
</dbReference>
<dbReference type="SMART" id="SM00173">
    <property type="entry name" value="RAS"/>
    <property type="match status" value="1"/>
</dbReference>
<evidence type="ECO:0000313" key="3">
    <source>
        <dbReference type="EMBL" id="GCF00615.1"/>
    </source>
</evidence>
<proteinExistence type="predicted"/>
<dbReference type="InterPro" id="IPR005225">
    <property type="entry name" value="Small_GTP-bd"/>
</dbReference>
<dbReference type="InterPro" id="IPR001806">
    <property type="entry name" value="Small_GTPase"/>
</dbReference>
<dbReference type="EMBL" id="BIMX01000020">
    <property type="protein sequence ID" value="GCF00615.1"/>
    <property type="molecule type" value="Genomic_DNA"/>
</dbReference>
<evidence type="ECO:0000256" key="1">
    <source>
        <dbReference type="ARBA" id="ARBA00022741"/>
    </source>
</evidence>
<dbReference type="FunFam" id="3.40.50.300:FF:001447">
    <property type="entry name" value="Ras-related protein Rab-1B"/>
    <property type="match status" value="1"/>
</dbReference>
<sequence>MYINIYMYKHDPYNKKGLTQAIIMSTNQPSFQRKIAVLGARNVGKTTLTVRFVEEHFVESYYPTIENDFTKIVQFKGNNYTLEILDTAGQDEFSLLNAKSLIGVKGIVLCYSVSNRPSFELLPVVWDKLVDQLGRDDLPCVVVANKIDVRDSASSSGFITDKEGSELAQRIGSSDGKHRAGFIECSAKQDVNVEEAYRTVLDKMRQQELGTGDSSGDSKCLVM</sequence>